<evidence type="ECO:0000313" key="5">
    <source>
        <dbReference type="Proteomes" id="UP000696294"/>
    </source>
</evidence>
<protein>
    <submittedName>
        <fullName evidence="4">Zinc-binding dehydrogenase</fullName>
    </submittedName>
</protein>
<dbReference type="InterPro" id="IPR013154">
    <property type="entry name" value="ADH-like_N"/>
</dbReference>
<dbReference type="Gene3D" id="3.40.50.720">
    <property type="entry name" value="NAD(P)-binding Rossmann-like Domain"/>
    <property type="match status" value="1"/>
</dbReference>
<dbReference type="Pfam" id="PF08240">
    <property type="entry name" value="ADH_N"/>
    <property type="match status" value="1"/>
</dbReference>
<evidence type="ECO:0000256" key="2">
    <source>
        <dbReference type="ARBA" id="ARBA00023002"/>
    </source>
</evidence>
<dbReference type="PANTHER" id="PTHR48106">
    <property type="entry name" value="QUINONE OXIDOREDUCTASE PIG3-RELATED"/>
    <property type="match status" value="1"/>
</dbReference>
<dbReference type="InterPro" id="IPR013149">
    <property type="entry name" value="ADH-like_C"/>
</dbReference>
<feature type="domain" description="Enoyl reductase (ER)" evidence="3">
    <location>
        <begin position="7"/>
        <end position="312"/>
    </location>
</feature>
<dbReference type="Pfam" id="PF00107">
    <property type="entry name" value="ADH_zinc_N"/>
    <property type="match status" value="1"/>
</dbReference>
<gene>
    <name evidence="4" type="ORF">HCN51_20595</name>
</gene>
<dbReference type="SUPFAM" id="SSF50129">
    <property type="entry name" value="GroES-like"/>
    <property type="match status" value="1"/>
</dbReference>
<organism evidence="4 5">
    <name type="scientific">Nonomuraea composti</name>
    <dbReference type="NCBI Taxonomy" id="2720023"/>
    <lineage>
        <taxon>Bacteria</taxon>
        <taxon>Bacillati</taxon>
        <taxon>Actinomycetota</taxon>
        <taxon>Actinomycetes</taxon>
        <taxon>Streptosporangiales</taxon>
        <taxon>Streptosporangiaceae</taxon>
        <taxon>Nonomuraea</taxon>
    </lineage>
</organism>
<comment type="caution">
    <text evidence="4">The sequence shown here is derived from an EMBL/GenBank/DDBJ whole genome shotgun (WGS) entry which is preliminary data.</text>
</comment>
<accession>A0ABX1B6B1</accession>
<keyword evidence="5" id="KW-1185">Reference proteome</keyword>
<dbReference type="EMBL" id="JAATEP010000013">
    <property type="protein sequence ID" value="NJP91829.1"/>
    <property type="molecule type" value="Genomic_DNA"/>
</dbReference>
<name>A0ABX1B6B1_9ACTN</name>
<sequence>MKAVVLGADDAFQLSEVPDPVAGPGEVAIRVAYAGVQYGDVLVRKGHFPIPRPFVPGFEVAGEIVAVGDGVDSARIGEQVVALIGGGGYAEVVTAPAMLAINAAKVDARTAAGFGWVTPTAYDLIDTVARVLPGDSVLIHAAAGGVGTLAGQFAAAAGAERIVGVVGNAGQIDHARRSGYHEVLVREQFPAALDERTFDVILDPIGGPARVASLERLAPHGRIVVYGNIATFEPVTVSVNDLLTQGQSLLTYNSNLAARTHPGRLAGSAARAMALVADGTVRIDVTAEYALADVGTAIAHLADGTTQGKSVVRVS</sequence>
<evidence type="ECO:0000256" key="1">
    <source>
        <dbReference type="ARBA" id="ARBA00022857"/>
    </source>
</evidence>
<dbReference type="SUPFAM" id="SSF51735">
    <property type="entry name" value="NAD(P)-binding Rossmann-fold domains"/>
    <property type="match status" value="1"/>
</dbReference>
<dbReference type="RefSeq" id="WP_168011144.1">
    <property type="nucleotide sequence ID" value="NZ_JAATEP010000013.1"/>
</dbReference>
<dbReference type="Gene3D" id="3.90.180.10">
    <property type="entry name" value="Medium-chain alcohol dehydrogenases, catalytic domain"/>
    <property type="match status" value="1"/>
</dbReference>
<keyword evidence="1" id="KW-0521">NADP</keyword>
<evidence type="ECO:0000313" key="4">
    <source>
        <dbReference type="EMBL" id="NJP91829.1"/>
    </source>
</evidence>
<dbReference type="Proteomes" id="UP000696294">
    <property type="component" value="Unassembled WGS sequence"/>
</dbReference>
<dbReference type="InterPro" id="IPR036291">
    <property type="entry name" value="NAD(P)-bd_dom_sf"/>
</dbReference>
<proteinExistence type="predicted"/>
<reference evidence="4 5" key="1">
    <citation type="submission" date="2020-03" db="EMBL/GenBank/DDBJ databases">
        <title>WGS of actinomycetes isolated from Thailand.</title>
        <authorList>
            <person name="Thawai C."/>
        </authorList>
    </citation>
    <scope>NUCLEOTIDE SEQUENCE [LARGE SCALE GENOMIC DNA]</scope>
    <source>
        <strain evidence="4 5">FMUSA5-5</strain>
    </source>
</reference>
<evidence type="ECO:0000259" key="3">
    <source>
        <dbReference type="SMART" id="SM00829"/>
    </source>
</evidence>
<dbReference type="InterPro" id="IPR011032">
    <property type="entry name" value="GroES-like_sf"/>
</dbReference>
<keyword evidence="2" id="KW-0560">Oxidoreductase</keyword>
<dbReference type="InterPro" id="IPR020843">
    <property type="entry name" value="ER"/>
</dbReference>
<dbReference type="SMART" id="SM00829">
    <property type="entry name" value="PKS_ER"/>
    <property type="match status" value="1"/>
</dbReference>